<organism evidence="1 2">
    <name type="scientific">Candidatus Uhrbacteria bacterium CG10_big_fil_rev_8_21_14_0_10_48_16</name>
    <dbReference type="NCBI Taxonomy" id="1975038"/>
    <lineage>
        <taxon>Bacteria</taxon>
        <taxon>Candidatus Uhriibacteriota</taxon>
    </lineage>
</organism>
<dbReference type="EMBL" id="PFEU01000008">
    <property type="protein sequence ID" value="PJE76970.1"/>
    <property type="molecule type" value="Genomic_DNA"/>
</dbReference>
<evidence type="ECO:0000313" key="2">
    <source>
        <dbReference type="Proteomes" id="UP000231436"/>
    </source>
</evidence>
<gene>
    <name evidence="1" type="ORF">COV05_02135</name>
</gene>
<comment type="caution">
    <text evidence="1">The sequence shown here is derived from an EMBL/GenBank/DDBJ whole genome shotgun (WGS) entry which is preliminary data.</text>
</comment>
<dbReference type="AlphaFoldDB" id="A0A2M8LHQ2"/>
<name>A0A2M8LHQ2_9BACT</name>
<sequence>MLAKILETPFGISKADWKLRFNDKDWFPDHPTQNASGFTDQVNEKDVHVVGYFVPDEYEDRLTRIVISFEGLEMDIQRKFLYQHYLKTLSAEYDKHTVKEMVGRIDELCISEMTIWFNEQSVISLCLVLHENNESNPGVYLAIGSKTQDPVSKTLLHLEPKQEDDKKAIDLVFSSKRSAPARFSQNHSRTQSFCIDFNQLKKEADEIMAAQAWGAIGYYLTEKTPLEQNQFLAVLKIGEDIMIGAFIATKINEEKTSLLKQKIIQKNTNLFSDDIPNLGRILDADEVQRYLSHCQEFGIDTARNNR</sequence>
<protein>
    <submittedName>
        <fullName evidence="1">Uncharacterized protein</fullName>
    </submittedName>
</protein>
<reference evidence="2" key="1">
    <citation type="submission" date="2017-09" db="EMBL/GenBank/DDBJ databases">
        <title>Depth-based differentiation of microbial function through sediment-hosted aquifers and enrichment of novel symbionts in the deep terrestrial subsurface.</title>
        <authorList>
            <person name="Probst A.J."/>
            <person name="Ladd B."/>
            <person name="Jarett J.K."/>
            <person name="Geller-Mcgrath D.E."/>
            <person name="Sieber C.M.K."/>
            <person name="Emerson J.B."/>
            <person name="Anantharaman K."/>
            <person name="Thomas B.C."/>
            <person name="Malmstrom R."/>
            <person name="Stieglmeier M."/>
            <person name="Klingl A."/>
            <person name="Woyke T."/>
            <person name="Ryan C.M."/>
            <person name="Banfield J.F."/>
        </authorList>
    </citation>
    <scope>NUCLEOTIDE SEQUENCE [LARGE SCALE GENOMIC DNA]</scope>
</reference>
<proteinExistence type="predicted"/>
<accession>A0A2M8LHQ2</accession>
<dbReference type="Proteomes" id="UP000231436">
    <property type="component" value="Unassembled WGS sequence"/>
</dbReference>
<evidence type="ECO:0000313" key="1">
    <source>
        <dbReference type="EMBL" id="PJE76970.1"/>
    </source>
</evidence>